<evidence type="ECO:0000313" key="2">
    <source>
        <dbReference type="EMBL" id="OKO95419.1"/>
    </source>
</evidence>
<comment type="caution">
    <text evidence="2">The sequence shown here is derived from an EMBL/GenBank/DDBJ whole genome shotgun (WGS) entry which is preliminary data.</text>
</comment>
<evidence type="ECO:0000313" key="3">
    <source>
        <dbReference type="Proteomes" id="UP000186030"/>
    </source>
</evidence>
<dbReference type="Proteomes" id="UP000186030">
    <property type="component" value="Unassembled WGS sequence"/>
</dbReference>
<evidence type="ECO:0000256" key="1">
    <source>
        <dbReference type="SAM" id="MobiDB-lite"/>
    </source>
</evidence>
<reference evidence="3" key="2">
    <citation type="submission" date="2017-01" db="EMBL/GenBank/DDBJ databases">
        <title>Genome sequencing and annotation of Geobacillus sp. 1017, a Hydrocarbon-Oxidizing Thermophilic Bacterium Isolated from a Heavy Oil Reservoir (China).</title>
        <authorList>
            <person name="Kadnikov V.V."/>
            <person name="Mardanov A.V."/>
            <person name="Poltaraus A.B."/>
            <person name="Sokolova D.S."/>
            <person name="Semenova E.M."/>
            <person name="Ravin N.V."/>
            <person name="Tourova T.P."/>
            <person name="Nazina T.N."/>
        </authorList>
    </citation>
    <scope>NUCLEOTIDE SEQUENCE [LARGE SCALE GENOMIC DNA]</scope>
    <source>
        <strain evidence="3">1017</strain>
    </source>
</reference>
<protein>
    <submittedName>
        <fullName evidence="2">Uncharacterized protein</fullName>
    </submittedName>
</protein>
<feature type="region of interest" description="Disordered" evidence="1">
    <location>
        <begin position="33"/>
        <end position="59"/>
    </location>
</feature>
<dbReference type="AlphaFoldDB" id="A0A1Q5T5B2"/>
<accession>A0A1Q5T5B2</accession>
<gene>
    <name evidence="2" type="ORF">BRO54_0854</name>
</gene>
<sequence length="59" mass="6317">MRYGNVRAAVGQSAALGMTPLCDGEVFVEGAKRRSIGGTTQPKRENGSGLENVRENHDK</sequence>
<name>A0A1Q5T5B2_9BACL</name>
<organism evidence="2 3">
    <name type="scientific">Geobacillus proteiniphilus</name>
    <dbReference type="NCBI Taxonomy" id="860353"/>
    <lineage>
        <taxon>Bacteria</taxon>
        <taxon>Bacillati</taxon>
        <taxon>Bacillota</taxon>
        <taxon>Bacilli</taxon>
        <taxon>Bacillales</taxon>
        <taxon>Anoxybacillaceae</taxon>
        <taxon>Geobacillus</taxon>
    </lineage>
</organism>
<proteinExistence type="predicted"/>
<reference evidence="2 3" key="1">
    <citation type="submission" date="2016-11" db="EMBL/GenBank/DDBJ databases">
        <authorList>
            <person name="Kadnikov V."/>
            <person name="Nazina T."/>
        </authorList>
    </citation>
    <scope>NUCLEOTIDE SEQUENCE [LARGE SCALE GENOMIC DNA]</scope>
    <source>
        <strain evidence="2 3">1017</strain>
    </source>
</reference>
<feature type="compositionally biased region" description="Basic and acidic residues" evidence="1">
    <location>
        <begin position="42"/>
        <end position="59"/>
    </location>
</feature>
<dbReference type="EMBL" id="MQMG01000007">
    <property type="protein sequence ID" value="OKO95419.1"/>
    <property type="molecule type" value="Genomic_DNA"/>
</dbReference>